<dbReference type="EC" id="2.1.1.33" evidence="7"/>
<keyword evidence="4 7" id="KW-0808">Transferase</keyword>
<evidence type="ECO:0000256" key="6">
    <source>
        <dbReference type="ARBA" id="ARBA00022694"/>
    </source>
</evidence>
<evidence type="ECO:0000256" key="1">
    <source>
        <dbReference type="ARBA" id="ARBA00000142"/>
    </source>
</evidence>
<protein>
    <recommendedName>
        <fullName evidence="7">tRNA (guanine-N(7)-)-methyltransferase</fullName>
        <ecNumber evidence="7">2.1.1.33</ecNumber>
    </recommendedName>
    <alternativeName>
        <fullName evidence="7">tRNA (guanine(46)-N(7))-methyltransferase</fullName>
    </alternativeName>
    <alternativeName>
        <fullName evidence="7">tRNA(m7G46)-methyltransferase</fullName>
    </alternativeName>
</protein>
<accession>A0ABZ0HXG3</accession>
<proteinExistence type="inferred from homology"/>
<evidence type="ECO:0000256" key="3">
    <source>
        <dbReference type="ARBA" id="ARBA00022603"/>
    </source>
</evidence>
<dbReference type="NCBIfam" id="TIGR00091">
    <property type="entry name" value="tRNA (guanosine(46)-N7)-methyltransferase TrmB"/>
    <property type="match status" value="1"/>
</dbReference>
<organism evidence="8 9">
    <name type="scientific">Methylocapsa polymorpha</name>
    <dbReference type="NCBI Taxonomy" id="3080828"/>
    <lineage>
        <taxon>Bacteria</taxon>
        <taxon>Pseudomonadati</taxon>
        <taxon>Pseudomonadota</taxon>
        <taxon>Alphaproteobacteria</taxon>
        <taxon>Hyphomicrobiales</taxon>
        <taxon>Beijerinckiaceae</taxon>
        <taxon>Methylocapsa</taxon>
    </lineage>
</organism>
<feature type="binding site" evidence="7">
    <location>
        <position position="57"/>
    </location>
    <ligand>
        <name>S-adenosyl-L-methionine</name>
        <dbReference type="ChEBI" id="CHEBI:59789"/>
    </ligand>
</feature>
<evidence type="ECO:0000256" key="7">
    <source>
        <dbReference type="HAMAP-Rule" id="MF_01057"/>
    </source>
</evidence>
<evidence type="ECO:0000256" key="4">
    <source>
        <dbReference type="ARBA" id="ARBA00022679"/>
    </source>
</evidence>
<evidence type="ECO:0000313" key="8">
    <source>
        <dbReference type="EMBL" id="WOJ91491.1"/>
    </source>
</evidence>
<name>A0ABZ0HXG3_9HYPH</name>
<feature type="binding site" evidence="7">
    <location>
        <position position="167"/>
    </location>
    <ligand>
        <name>substrate</name>
    </ligand>
</feature>
<evidence type="ECO:0000256" key="2">
    <source>
        <dbReference type="ARBA" id="ARBA00003015"/>
    </source>
</evidence>
<dbReference type="InterPro" id="IPR003358">
    <property type="entry name" value="tRNA_(Gua-N-7)_MeTrfase_Trmb"/>
</dbReference>
<evidence type="ECO:0000256" key="5">
    <source>
        <dbReference type="ARBA" id="ARBA00022691"/>
    </source>
</evidence>
<feature type="binding site" evidence="7">
    <location>
        <position position="131"/>
    </location>
    <ligand>
        <name>S-adenosyl-L-methionine</name>
        <dbReference type="ChEBI" id="CHEBI:59789"/>
    </ligand>
</feature>
<gene>
    <name evidence="7 8" type="primary">trmB</name>
    <name evidence="8" type="ORF">RZS28_08410</name>
</gene>
<dbReference type="PANTHER" id="PTHR23417:SF14">
    <property type="entry name" value="PENTACOTRIPEPTIDE-REPEAT REGION OF PRORP DOMAIN-CONTAINING PROTEIN"/>
    <property type="match status" value="1"/>
</dbReference>
<feature type="binding site" evidence="7">
    <location>
        <position position="82"/>
    </location>
    <ligand>
        <name>S-adenosyl-L-methionine</name>
        <dbReference type="ChEBI" id="CHEBI:59789"/>
    </ligand>
</feature>
<keyword evidence="5 7" id="KW-0949">S-adenosyl-L-methionine</keyword>
<dbReference type="Pfam" id="PF02390">
    <property type="entry name" value="Methyltransf_4"/>
    <property type="match status" value="1"/>
</dbReference>
<dbReference type="PROSITE" id="PS51625">
    <property type="entry name" value="SAM_MT_TRMB"/>
    <property type="match status" value="1"/>
</dbReference>
<comment type="catalytic activity">
    <reaction evidence="1 7">
        <text>guanosine(46) in tRNA + S-adenosyl-L-methionine = N(7)-methylguanosine(46) in tRNA + S-adenosyl-L-homocysteine</text>
        <dbReference type="Rhea" id="RHEA:42708"/>
        <dbReference type="Rhea" id="RHEA-COMP:10188"/>
        <dbReference type="Rhea" id="RHEA-COMP:10189"/>
        <dbReference type="ChEBI" id="CHEBI:57856"/>
        <dbReference type="ChEBI" id="CHEBI:59789"/>
        <dbReference type="ChEBI" id="CHEBI:74269"/>
        <dbReference type="ChEBI" id="CHEBI:74480"/>
        <dbReference type="EC" id="2.1.1.33"/>
    </reaction>
</comment>
<comment type="pathway">
    <text evidence="7">tRNA modification; N(7)-methylguanine-tRNA biosynthesis.</text>
</comment>
<comment type="function">
    <text evidence="2 7">Catalyzes the formation of N(7)-methylguanine at position 46 (m7G46) in tRNA.</text>
</comment>
<dbReference type="PANTHER" id="PTHR23417">
    <property type="entry name" value="3-DEOXY-D-MANNO-OCTULOSONIC-ACID TRANSFERASE/TRNA GUANINE-N 7 - -METHYLTRANSFERASE"/>
    <property type="match status" value="1"/>
</dbReference>
<dbReference type="GO" id="GO:0008176">
    <property type="term" value="F:tRNA (guanine(46)-N7)-methyltransferase activity"/>
    <property type="evidence" value="ECO:0007669"/>
    <property type="project" value="UniProtKB-EC"/>
</dbReference>
<feature type="binding site" evidence="7">
    <location>
        <begin position="205"/>
        <end position="208"/>
    </location>
    <ligand>
        <name>substrate</name>
    </ligand>
</feature>
<evidence type="ECO:0000313" key="9">
    <source>
        <dbReference type="Proteomes" id="UP001626536"/>
    </source>
</evidence>
<sequence>MPEHPTGLFGRRKGKKLRERQAELLRTALPGATFDASRPILDAAALFPERPAALWLEIGFGSGEHLAAEASRHPDFGYIGCEAFLNGVAKALTLIEESQLRNVRLYEGDARAVIEALPSSALDGVYLLYPDPWPKRRQRKRRFLSDEMLGRLARVMRPGAELRFATDIDDNAGWTLTRVLRSADFTWTARNAEDWRSPWEGWSGTRYETKALLVGRRAVYLTFRRN</sequence>
<keyword evidence="3 7" id="KW-0489">Methyltransferase</keyword>
<comment type="caution">
    <text evidence="7">Lacks conserved residue(s) required for the propagation of feature annotation.</text>
</comment>
<keyword evidence="6 7" id="KW-0819">tRNA processing</keyword>
<keyword evidence="9" id="KW-1185">Reference proteome</keyword>
<feature type="binding site" evidence="7">
    <location>
        <position position="135"/>
    </location>
    <ligand>
        <name>substrate</name>
    </ligand>
</feature>
<dbReference type="HAMAP" id="MF_01057">
    <property type="entry name" value="tRNA_methyltr_TrmB"/>
    <property type="match status" value="1"/>
</dbReference>
<dbReference type="InterPro" id="IPR029063">
    <property type="entry name" value="SAM-dependent_MTases_sf"/>
</dbReference>
<dbReference type="Gene3D" id="3.40.50.150">
    <property type="entry name" value="Vaccinia Virus protein VP39"/>
    <property type="match status" value="1"/>
</dbReference>
<feature type="binding site" evidence="7">
    <location>
        <position position="109"/>
    </location>
    <ligand>
        <name>S-adenosyl-L-methionine</name>
        <dbReference type="ChEBI" id="CHEBI:59789"/>
    </ligand>
</feature>
<dbReference type="EMBL" id="CP136862">
    <property type="protein sequence ID" value="WOJ91491.1"/>
    <property type="molecule type" value="Genomic_DNA"/>
</dbReference>
<dbReference type="InterPro" id="IPR055361">
    <property type="entry name" value="tRNA_methyltr_TrmB_bact"/>
</dbReference>
<dbReference type="SUPFAM" id="SSF53335">
    <property type="entry name" value="S-adenosyl-L-methionine-dependent methyltransferases"/>
    <property type="match status" value="1"/>
</dbReference>
<comment type="similarity">
    <text evidence="7">Belongs to the class I-like SAM-binding methyltransferase superfamily. TrmB family.</text>
</comment>
<reference evidence="8 9" key="1">
    <citation type="submission" date="2023-10" db="EMBL/GenBank/DDBJ databases">
        <title>Novel methanotroph of the genus Methylocapsa from a subarctic wetland.</title>
        <authorList>
            <person name="Belova S.E."/>
            <person name="Oshkin I.Y."/>
            <person name="Miroshnikov K."/>
            <person name="Dedysh S.N."/>
        </authorList>
    </citation>
    <scope>NUCLEOTIDE SEQUENCE [LARGE SCALE GENOMIC DNA]</scope>
    <source>
        <strain evidence="8 9">RX1</strain>
    </source>
</reference>
<dbReference type="Proteomes" id="UP001626536">
    <property type="component" value="Chromosome"/>
</dbReference>